<feature type="region of interest" description="LID" evidence="6">
    <location>
        <begin position="126"/>
        <end position="163"/>
    </location>
</feature>
<dbReference type="GO" id="GO:0005524">
    <property type="term" value="F:ATP binding"/>
    <property type="evidence" value="ECO:0007669"/>
    <property type="project" value="UniProtKB-UniRule"/>
</dbReference>
<gene>
    <name evidence="6" type="primary">adk</name>
    <name evidence="10" type="ORF">BLM47_02335</name>
</gene>
<reference evidence="10 11" key="1">
    <citation type="submission" date="2016-12" db="EMBL/GenBank/DDBJ databases">
        <title>Candidatus Reconcilibacillus cellulovorans genome.</title>
        <authorList>
            <person name="Kolinko S."/>
            <person name="Wu Y.-W."/>
            <person name="Tachea F."/>
            <person name="Denzel E."/>
            <person name="Hiras J."/>
            <person name="Baecker N."/>
            <person name="Chan L.J."/>
            <person name="Eichorst S.A."/>
            <person name="Frey D."/>
            <person name="Adams P.D."/>
            <person name="Pray T."/>
            <person name="Tanjore D."/>
            <person name="Petzold C.J."/>
            <person name="Gladden J.M."/>
            <person name="Simmons B.A."/>
            <person name="Singer S.W."/>
        </authorList>
    </citation>
    <scope>NUCLEOTIDE SEQUENCE [LARGE SCALE GENOMIC DNA]</scope>
    <source>
        <strain evidence="10">JTherm</strain>
    </source>
</reference>
<comment type="pathway">
    <text evidence="6">Purine metabolism; AMP biosynthesis via salvage pathway; AMP from ADP: step 1/1.</text>
</comment>
<dbReference type="PANTHER" id="PTHR23359">
    <property type="entry name" value="NUCLEOTIDE KINASE"/>
    <property type="match status" value="1"/>
</dbReference>
<evidence type="ECO:0000313" key="11">
    <source>
        <dbReference type="Proteomes" id="UP000243688"/>
    </source>
</evidence>
<evidence type="ECO:0000256" key="1">
    <source>
        <dbReference type="ARBA" id="ARBA00022679"/>
    </source>
</evidence>
<dbReference type="NCBIfam" id="NF001380">
    <property type="entry name" value="PRK00279.1-2"/>
    <property type="match status" value="1"/>
</dbReference>
<feature type="binding site" evidence="6">
    <location>
        <begin position="136"/>
        <end position="137"/>
    </location>
    <ligand>
        <name>ATP</name>
        <dbReference type="ChEBI" id="CHEBI:30616"/>
    </ligand>
</feature>
<dbReference type="InterPro" id="IPR027417">
    <property type="entry name" value="P-loop_NTPase"/>
</dbReference>
<dbReference type="NCBIfam" id="NF011100">
    <property type="entry name" value="PRK14527.1"/>
    <property type="match status" value="1"/>
</dbReference>
<dbReference type="EMBL" id="MOXJ01000003">
    <property type="protein sequence ID" value="PDO11329.1"/>
    <property type="molecule type" value="Genomic_DNA"/>
</dbReference>
<accession>A0A2A6E3D5</accession>
<evidence type="ECO:0000256" key="6">
    <source>
        <dbReference type="HAMAP-Rule" id="MF_00235"/>
    </source>
</evidence>
<evidence type="ECO:0000256" key="3">
    <source>
        <dbReference type="ARBA" id="ARBA00022741"/>
    </source>
</evidence>
<comment type="subunit">
    <text evidence="6 8">Monomer.</text>
</comment>
<dbReference type="UniPathway" id="UPA00588">
    <property type="reaction ID" value="UER00649"/>
</dbReference>
<evidence type="ECO:0000256" key="8">
    <source>
        <dbReference type="RuleBase" id="RU003331"/>
    </source>
</evidence>
<comment type="catalytic activity">
    <reaction evidence="6 8">
        <text>AMP + ATP = 2 ADP</text>
        <dbReference type="Rhea" id="RHEA:12973"/>
        <dbReference type="ChEBI" id="CHEBI:30616"/>
        <dbReference type="ChEBI" id="CHEBI:456215"/>
        <dbReference type="ChEBI" id="CHEBI:456216"/>
        <dbReference type="EC" id="2.7.4.3"/>
    </reaction>
</comment>
<dbReference type="InterPro" id="IPR006259">
    <property type="entry name" value="Adenyl_kin_sub"/>
</dbReference>
<feature type="binding site" evidence="6">
    <location>
        <position position="171"/>
    </location>
    <ligand>
        <name>AMP</name>
        <dbReference type="ChEBI" id="CHEBI:456215"/>
    </ligand>
</feature>
<evidence type="ECO:0000256" key="2">
    <source>
        <dbReference type="ARBA" id="ARBA00022727"/>
    </source>
</evidence>
<feature type="binding site" evidence="6">
    <location>
        <position position="36"/>
    </location>
    <ligand>
        <name>AMP</name>
        <dbReference type="ChEBI" id="CHEBI:456215"/>
    </ligand>
</feature>
<dbReference type="GO" id="GO:0044209">
    <property type="term" value="P:AMP salvage"/>
    <property type="evidence" value="ECO:0007669"/>
    <property type="project" value="UniProtKB-UniRule"/>
</dbReference>
<evidence type="ECO:0000259" key="9">
    <source>
        <dbReference type="Pfam" id="PF05191"/>
    </source>
</evidence>
<feature type="binding site" evidence="6">
    <location>
        <position position="150"/>
    </location>
    <ligand>
        <name>Zn(2+)</name>
        <dbReference type="ChEBI" id="CHEBI:29105"/>
        <note>structural</note>
    </ligand>
</feature>
<dbReference type="InterPro" id="IPR033690">
    <property type="entry name" value="Adenylat_kinase_CS"/>
</dbReference>
<feature type="binding site" evidence="6">
    <location>
        <begin position="57"/>
        <end position="59"/>
    </location>
    <ligand>
        <name>AMP</name>
        <dbReference type="ChEBI" id="CHEBI:456215"/>
    </ligand>
</feature>
<dbReference type="Pfam" id="PF05191">
    <property type="entry name" value="ADK_lid"/>
    <property type="match status" value="1"/>
</dbReference>
<comment type="function">
    <text evidence="6">Catalyzes the reversible transfer of the terminal phosphate group between ATP and AMP. Plays an important role in cellular energy homeostasis and in adenine nucleotide metabolism.</text>
</comment>
<name>A0A2A6E3D5_9BACL</name>
<feature type="binding site" evidence="6">
    <location>
        <position position="31"/>
    </location>
    <ligand>
        <name>AMP</name>
        <dbReference type="ChEBI" id="CHEBI:456215"/>
    </ligand>
</feature>
<evidence type="ECO:0000256" key="5">
    <source>
        <dbReference type="ARBA" id="ARBA00022840"/>
    </source>
</evidence>
<feature type="binding site" evidence="6">
    <location>
        <begin position="10"/>
        <end position="15"/>
    </location>
    <ligand>
        <name>ATP</name>
        <dbReference type="ChEBI" id="CHEBI:30616"/>
    </ligand>
</feature>
<feature type="binding site" evidence="6">
    <location>
        <position position="127"/>
    </location>
    <ligand>
        <name>ATP</name>
        <dbReference type="ChEBI" id="CHEBI:30616"/>
    </ligand>
</feature>
<dbReference type="PRINTS" id="PR00094">
    <property type="entry name" value="ADENYLTKNASE"/>
</dbReference>
<feature type="binding site" evidence="6">
    <location>
        <position position="160"/>
    </location>
    <ligand>
        <name>AMP</name>
        <dbReference type="ChEBI" id="CHEBI:456215"/>
    </ligand>
</feature>
<keyword evidence="1 6" id="KW-0808">Transferase</keyword>
<dbReference type="NCBIfam" id="NF001381">
    <property type="entry name" value="PRK00279.1-3"/>
    <property type="match status" value="1"/>
</dbReference>
<evidence type="ECO:0000256" key="7">
    <source>
        <dbReference type="RuleBase" id="RU003330"/>
    </source>
</evidence>
<feature type="binding site" evidence="6">
    <location>
        <position position="92"/>
    </location>
    <ligand>
        <name>AMP</name>
        <dbReference type="ChEBI" id="CHEBI:456215"/>
    </ligand>
</feature>
<feature type="binding site" evidence="6">
    <location>
        <position position="199"/>
    </location>
    <ligand>
        <name>ATP</name>
        <dbReference type="ChEBI" id="CHEBI:30616"/>
    </ligand>
</feature>
<dbReference type="InterPro" id="IPR007862">
    <property type="entry name" value="Adenylate_kinase_lid-dom"/>
</dbReference>
<comment type="subcellular location">
    <subcellularLocation>
        <location evidence="6 8">Cytoplasm</location>
    </subcellularLocation>
</comment>
<keyword evidence="4 6" id="KW-0418">Kinase</keyword>
<dbReference type="EC" id="2.7.4.3" evidence="6 8"/>
<comment type="similarity">
    <text evidence="6 7">Belongs to the adenylate kinase family.</text>
</comment>
<dbReference type="NCBIfam" id="TIGR01351">
    <property type="entry name" value="adk"/>
    <property type="match status" value="1"/>
</dbReference>
<dbReference type="HAMAP" id="MF_00235">
    <property type="entry name" value="Adenylate_kinase_Adk"/>
    <property type="match status" value="1"/>
</dbReference>
<feature type="binding site" evidence="6">
    <location>
        <position position="130"/>
    </location>
    <ligand>
        <name>Zn(2+)</name>
        <dbReference type="ChEBI" id="CHEBI:29105"/>
        <note>structural</note>
    </ligand>
</feature>
<organism evidence="10 11">
    <name type="scientific">Candidatus Reconcilbacillus cellulovorans</name>
    <dbReference type="NCBI Taxonomy" id="1906605"/>
    <lineage>
        <taxon>Bacteria</taxon>
        <taxon>Bacillati</taxon>
        <taxon>Bacillota</taxon>
        <taxon>Bacilli</taxon>
        <taxon>Bacillales</taxon>
        <taxon>Paenibacillaceae</taxon>
        <taxon>Candidatus Reconcilbacillus</taxon>
    </lineage>
</organism>
<feature type="binding site" evidence="6">
    <location>
        <begin position="85"/>
        <end position="88"/>
    </location>
    <ligand>
        <name>AMP</name>
        <dbReference type="ChEBI" id="CHEBI:456215"/>
    </ligand>
</feature>
<dbReference type="FunFam" id="3.40.50.300:FF:000106">
    <property type="entry name" value="Adenylate kinase mitochondrial"/>
    <property type="match status" value="1"/>
</dbReference>
<proteinExistence type="inferred from homology"/>
<comment type="caution">
    <text evidence="10">The sequence shown here is derived from an EMBL/GenBank/DDBJ whole genome shotgun (WGS) entry which is preliminary data.</text>
</comment>
<dbReference type="GO" id="GO:0008270">
    <property type="term" value="F:zinc ion binding"/>
    <property type="evidence" value="ECO:0007669"/>
    <property type="project" value="UniProtKB-UniRule"/>
</dbReference>
<keyword evidence="6" id="KW-0862">Zinc</keyword>
<dbReference type="SUPFAM" id="SSF52540">
    <property type="entry name" value="P-loop containing nucleoside triphosphate hydrolases"/>
    <property type="match status" value="1"/>
</dbReference>
<dbReference type="Pfam" id="PF00406">
    <property type="entry name" value="ADK"/>
    <property type="match status" value="1"/>
</dbReference>
<dbReference type="CDD" id="cd01428">
    <property type="entry name" value="ADK"/>
    <property type="match status" value="1"/>
</dbReference>
<dbReference type="AlphaFoldDB" id="A0A2A6E3D5"/>
<dbReference type="GO" id="GO:0004017">
    <property type="term" value="F:AMP kinase activity"/>
    <property type="evidence" value="ECO:0007669"/>
    <property type="project" value="UniProtKB-UniRule"/>
</dbReference>
<keyword evidence="5 6" id="KW-0067">ATP-binding</keyword>
<dbReference type="GO" id="GO:0005737">
    <property type="term" value="C:cytoplasm"/>
    <property type="evidence" value="ECO:0007669"/>
    <property type="project" value="UniProtKB-SubCell"/>
</dbReference>
<evidence type="ECO:0000313" key="10">
    <source>
        <dbReference type="EMBL" id="PDO11329.1"/>
    </source>
</evidence>
<feature type="domain" description="Adenylate kinase active site lid" evidence="9">
    <location>
        <begin position="127"/>
        <end position="162"/>
    </location>
</feature>
<evidence type="ECO:0000256" key="4">
    <source>
        <dbReference type="ARBA" id="ARBA00022777"/>
    </source>
</evidence>
<keyword evidence="6" id="KW-0479">Metal-binding</keyword>
<feature type="binding site" evidence="6">
    <location>
        <position position="153"/>
    </location>
    <ligand>
        <name>Zn(2+)</name>
        <dbReference type="ChEBI" id="CHEBI:29105"/>
        <note>structural</note>
    </ligand>
</feature>
<protein>
    <recommendedName>
        <fullName evidence="6 8">Adenylate kinase</fullName>
        <shortName evidence="6">AK</shortName>
        <ecNumber evidence="6 8">2.7.4.3</ecNumber>
    </recommendedName>
    <alternativeName>
        <fullName evidence="6">ATP-AMP transphosphorylase</fullName>
    </alternativeName>
    <alternativeName>
        <fullName evidence="6">ATP:AMP phosphotransferase</fullName>
    </alternativeName>
    <alternativeName>
        <fullName evidence="6">Adenylate monophosphate kinase</fullName>
    </alternativeName>
</protein>
<keyword evidence="6" id="KW-0963">Cytoplasm</keyword>
<keyword evidence="3 6" id="KW-0547">Nucleotide-binding</keyword>
<comment type="domain">
    <text evidence="6">Consists of three domains, a large central CORE domain and two small peripheral domains, NMPbind and LID, which undergo movements during catalysis. The LID domain closes over the site of phosphoryl transfer upon ATP binding. Assembling and dissambling the active center during each catalytic cycle provides an effective means to prevent ATP hydrolysis. Some bacteria have evolved a zinc-coordinating structure that stabilizes the LID domain.</text>
</comment>
<dbReference type="InterPro" id="IPR000850">
    <property type="entry name" value="Adenylat/UMP-CMP_kin"/>
</dbReference>
<feature type="region of interest" description="NMP" evidence="6">
    <location>
        <begin position="30"/>
        <end position="59"/>
    </location>
</feature>
<sequence>MNVLIMGAPGAGKGTQAAMIAGEFGIPHISTGDALRLAVDQGTAMGQLAKGYMERGELVPDDVMNGIVRERLGQDDCRGGFLLDGFPRTVPQAEALDGILAESGRKIDRVVYLDVDRELLLERVTGRRVCRSCGATYHVRFHPPAKPGVCDKCGGELYQRKDDSAETVRTRLEEYDKKTAPLLAYYRERGVLCRIDGAKPIAEVSEDIRRCLRGPAE</sequence>
<keyword evidence="2 6" id="KW-0545">Nucleotide biosynthesis</keyword>
<feature type="binding site" evidence="6">
    <location>
        <position position="133"/>
    </location>
    <ligand>
        <name>Zn(2+)</name>
        <dbReference type="ChEBI" id="CHEBI:29105"/>
        <note>structural</note>
    </ligand>
</feature>
<dbReference type="Proteomes" id="UP000243688">
    <property type="component" value="Unassembled WGS sequence"/>
</dbReference>
<dbReference type="Gene3D" id="3.40.50.300">
    <property type="entry name" value="P-loop containing nucleotide triphosphate hydrolases"/>
    <property type="match status" value="1"/>
</dbReference>
<dbReference type="PROSITE" id="PS00113">
    <property type="entry name" value="ADENYLATE_KINASE"/>
    <property type="match status" value="1"/>
</dbReference>